<proteinExistence type="predicted"/>
<dbReference type="InterPro" id="IPR036163">
    <property type="entry name" value="HMA_dom_sf"/>
</dbReference>
<dbReference type="OrthoDB" id="1295525at2759"/>
<feature type="signal peptide" evidence="1">
    <location>
        <begin position="1"/>
        <end position="31"/>
    </location>
</feature>
<dbReference type="SUPFAM" id="SSF55008">
    <property type="entry name" value="HMA, heavy metal-associated domain"/>
    <property type="match status" value="1"/>
</dbReference>
<evidence type="ECO:0000256" key="1">
    <source>
        <dbReference type="SAM" id="SignalP"/>
    </source>
</evidence>
<feature type="chain" id="PRO_5022894390" evidence="1">
    <location>
        <begin position="32"/>
        <end position="141"/>
    </location>
</feature>
<dbReference type="AlphaFoldDB" id="A0A5A7P554"/>
<evidence type="ECO:0000313" key="2">
    <source>
        <dbReference type="EMBL" id="GER28045.1"/>
    </source>
</evidence>
<dbReference type="Proteomes" id="UP000325081">
    <property type="component" value="Unassembled WGS sequence"/>
</dbReference>
<accession>A0A5A7P554</accession>
<keyword evidence="3" id="KW-1185">Reference proteome</keyword>
<reference evidence="3" key="1">
    <citation type="journal article" date="2019" name="Curr. Biol.">
        <title>Genome Sequence of Striga asiatica Provides Insight into the Evolution of Plant Parasitism.</title>
        <authorList>
            <person name="Yoshida S."/>
            <person name="Kim S."/>
            <person name="Wafula E.K."/>
            <person name="Tanskanen J."/>
            <person name="Kim Y.M."/>
            <person name="Honaas L."/>
            <person name="Yang Z."/>
            <person name="Spallek T."/>
            <person name="Conn C.E."/>
            <person name="Ichihashi Y."/>
            <person name="Cheong K."/>
            <person name="Cui S."/>
            <person name="Der J.P."/>
            <person name="Gundlach H."/>
            <person name="Jiao Y."/>
            <person name="Hori C."/>
            <person name="Ishida J.K."/>
            <person name="Kasahara H."/>
            <person name="Kiba T."/>
            <person name="Kim M.S."/>
            <person name="Koo N."/>
            <person name="Laohavisit A."/>
            <person name="Lee Y.H."/>
            <person name="Lumba S."/>
            <person name="McCourt P."/>
            <person name="Mortimer J.C."/>
            <person name="Mutuku J.M."/>
            <person name="Nomura T."/>
            <person name="Sasaki-Sekimoto Y."/>
            <person name="Seto Y."/>
            <person name="Wang Y."/>
            <person name="Wakatake T."/>
            <person name="Sakakibara H."/>
            <person name="Demura T."/>
            <person name="Yamaguchi S."/>
            <person name="Yoneyama K."/>
            <person name="Manabe R.I."/>
            <person name="Nelson D.C."/>
            <person name="Schulman A.H."/>
            <person name="Timko M.P."/>
            <person name="dePamphilis C.W."/>
            <person name="Choi D."/>
            <person name="Shirasu K."/>
        </authorList>
    </citation>
    <scope>NUCLEOTIDE SEQUENCE [LARGE SCALE GENOMIC DNA]</scope>
    <source>
        <strain evidence="3">cv. UVA1</strain>
    </source>
</reference>
<evidence type="ECO:0000313" key="3">
    <source>
        <dbReference type="Proteomes" id="UP000325081"/>
    </source>
</evidence>
<keyword evidence="1" id="KW-0732">Signal</keyword>
<sequence length="141" mass="15988">MLWWSSGMNDLSKRALFLVANLSLPTFQVVAVGADLGCAHCRQRVTQVTTRMSGSKEFAVDVCRKQVIITSGTKCIKRKVAKHTDAEEKRIKNPSIKCIKRKVAKHDDAEEKRINSVFESLYDFLIRRGLSLCRSLICCRK</sequence>
<organism evidence="2 3">
    <name type="scientific">Striga asiatica</name>
    <name type="common">Asiatic witchweed</name>
    <name type="synonym">Buchnera asiatica</name>
    <dbReference type="NCBI Taxonomy" id="4170"/>
    <lineage>
        <taxon>Eukaryota</taxon>
        <taxon>Viridiplantae</taxon>
        <taxon>Streptophyta</taxon>
        <taxon>Embryophyta</taxon>
        <taxon>Tracheophyta</taxon>
        <taxon>Spermatophyta</taxon>
        <taxon>Magnoliopsida</taxon>
        <taxon>eudicotyledons</taxon>
        <taxon>Gunneridae</taxon>
        <taxon>Pentapetalae</taxon>
        <taxon>asterids</taxon>
        <taxon>lamiids</taxon>
        <taxon>Lamiales</taxon>
        <taxon>Orobanchaceae</taxon>
        <taxon>Buchnereae</taxon>
        <taxon>Striga</taxon>
    </lineage>
</organism>
<gene>
    <name evidence="2" type="ORF">STAS_03799</name>
</gene>
<name>A0A5A7P554_STRAF</name>
<comment type="caution">
    <text evidence="2">The sequence shown here is derived from an EMBL/GenBank/DDBJ whole genome shotgun (WGS) entry which is preliminary data.</text>
</comment>
<dbReference type="GO" id="GO:0046872">
    <property type="term" value="F:metal ion binding"/>
    <property type="evidence" value="ECO:0007669"/>
    <property type="project" value="InterPro"/>
</dbReference>
<protein>
    <submittedName>
        <fullName evidence="2">Heavy metal transport/detoxification superfamily protein</fullName>
    </submittedName>
</protein>
<dbReference type="EMBL" id="BKCP01002225">
    <property type="protein sequence ID" value="GER28045.1"/>
    <property type="molecule type" value="Genomic_DNA"/>
</dbReference>